<name>A0A3T0T1X0_9MICO</name>
<reference evidence="1 2" key="1">
    <citation type="submission" date="2018-03" db="EMBL/GenBank/DDBJ databases">
        <title>Bacteriophage NCPPB3778 and a type I-E CRISPR drive the evolution of the US Biological Select Agent, Rathayibacter toxicus.</title>
        <authorList>
            <person name="Davis E.W.II."/>
            <person name="Tabima J.F."/>
            <person name="Weisberg A.J."/>
            <person name="Dantas Lopes L."/>
            <person name="Wiseman M.S."/>
            <person name="Wiseman M.S."/>
            <person name="Pupko T."/>
            <person name="Belcher M.S."/>
            <person name="Sechler A.J."/>
            <person name="Tancos M.A."/>
            <person name="Schroeder B.K."/>
            <person name="Murray T.D."/>
            <person name="Luster D.G."/>
            <person name="Schneider W.L."/>
            <person name="Rogers E."/>
            <person name="Andreote F.D."/>
            <person name="Grunwald N.J."/>
            <person name="Putnam M.L."/>
            <person name="Chang J.H."/>
        </authorList>
    </citation>
    <scope>NUCLEOTIDE SEQUENCE [LARGE SCALE GENOMIC DNA]</scope>
    <source>
        <strain evidence="1 2">DSM 15932</strain>
    </source>
</reference>
<accession>A0A3T0T1X0</accession>
<sequence>MTVFTRKQDSLVVELTMTMLTFNGTAAEIYDHLKSVFADPTLTQEDRDLMPEIILQAFGTGAYILQDLRNREGFEAVNAHLQLVAAQWALRLEQDAAGDG</sequence>
<dbReference type="RefSeq" id="WP_127887302.1">
    <property type="nucleotide sequence ID" value="NZ_CP028137.1"/>
</dbReference>
<dbReference type="KEGG" id="rfs:C1I64_11585"/>
<proteinExistence type="predicted"/>
<protein>
    <submittedName>
        <fullName evidence="1">Uncharacterized protein</fullName>
    </submittedName>
</protein>
<evidence type="ECO:0000313" key="2">
    <source>
        <dbReference type="Proteomes" id="UP000285317"/>
    </source>
</evidence>
<dbReference type="Proteomes" id="UP000285317">
    <property type="component" value="Chromosome"/>
</dbReference>
<dbReference type="AlphaFoldDB" id="A0A3T0T1X0"/>
<gene>
    <name evidence="1" type="ORF">C1I64_11585</name>
</gene>
<evidence type="ECO:0000313" key="1">
    <source>
        <dbReference type="EMBL" id="AZZ52618.1"/>
    </source>
</evidence>
<organism evidence="1 2">
    <name type="scientific">Rathayibacter festucae DSM 15932</name>
    <dbReference type="NCBI Taxonomy" id="1328866"/>
    <lineage>
        <taxon>Bacteria</taxon>
        <taxon>Bacillati</taxon>
        <taxon>Actinomycetota</taxon>
        <taxon>Actinomycetes</taxon>
        <taxon>Micrococcales</taxon>
        <taxon>Microbacteriaceae</taxon>
        <taxon>Rathayibacter</taxon>
    </lineage>
</organism>
<dbReference type="EMBL" id="CP028137">
    <property type="protein sequence ID" value="AZZ52618.1"/>
    <property type="molecule type" value="Genomic_DNA"/>
</dbReference>